<name>A0A6J5LZG3_9CAUD</name>
<accession>A0A6J5LZG3</accession>
<dbReference type="EMBL" id="LR796341">
    <property type="protein sequence ID" value="CAB4138130.1"/>
    <property type="molecule type" value="Genomic_DNA"/>
</dbReference>
<proteinExistence type="predicted"/>
<sequence>MTFKKIVGFGDSWMYGDELLDPDLAKQDPEAHPCWVQNVPYRESHCFLGLLGKHYNVPTENFGIPGGSLQSTIWTYLWWLDHEPNPEQCMVLIALTEADRTSFYNPNHRHYSNDPPWNKFVHSTWIHFGSSVIGPEFTDMIKRYLVLTDSRELSTLNYQQAVLLFDSMSYRRQIPTVQFHVMPPPVVMPLATIPEPNFAWTVHFRDRTDNQRRELIMPGGHPNEIGHEVVRDRLISNIDSCKLYEC</sequence>
<dbReference type="SUPFAM" id="SSF52266">
    <property type="entry name" value="SGNH hydrolase"/>
    <property type="match status" value="1"/>
</dbReference>
<reference evidence="1" key="1">
    <citation type="submission" date="2020-04" db="EMBL/GenBank/DDBJ databases">
        <authorList>
            <person name="Chiriac C."/>
            <person name="Salcher M."/>
            <person name="Ghai R."/>
            <person name="Kavagutti S V."/>
        </authorList>
    </citation>
    <scope>NUCLEOTIDE SEQUENCE</scope>
</reference>
<evidence type="ECO:0000313" key="1">
    <source>
        <dbReference type="EMBL" id="CAB4138130.1"/>
    </source>
</evidence>
<gene>
    <name evidence="1" type="ORF">UFOVP328_323</name>
</gene>
<organism evidence="1">
    <name type="scientific">uncultured Caudovirales phage</name>
    <dbReference type="NCBI Taxonomy" id="2100421"/>
    <lineage>
        <taxon>Viruses</taxon>
        <taxon>Duplodnaviria</taxon>
        <taxon>Heunggongvirae</taxon>
        <taxon>Uroviricota</taxon>
        <taxon>Caudoviricetes</taxon>
        <taxon>Peduoviridae</taxon>
        <taxon>Maltschvirus</taxon>
        <taxon>Maltschvirus maltsch</taxon>
    </lineage>
</organism>
<protein>
    <submittedName>
        <fullName evidence="1">Uncharacterized protein</fullName>
    </submittedName>
</protein>